<dbReference type="EMBL" id="LBVC01000008">
    <property type="protein sequence ID" value="KKQ78921.1"/>
    <property type="molecule type" value="Genomic_DNA"/>
</dbReference>
<comment type="function">
    <text evidence="8">Catalyzes the attachment of glutamate to tRNA(Glu) in a two-step reaction: glutamate is first activated by ATP to form Glu-AMP and then transferred to the acceptor end of tRNA(Glu).</text>
</comment>
<comment type="caution">
    <text evidence="8">Lacks conserved residue(s) required for the propagation of feature annotation.</text>
</comment>
<dbReference type="InterPro" id="IPR008925">
    <property type="entry name" value="aa_tRNA-synth_I_cd-bd_sf"/>
</dbReference>
<evidence type="ECO:0000256" key="8">
    <source>
        <dbReference type="HAMAP-Rule" id="MF_00022"/>
    </source>
</evidence>
<evidence type="ECO:0000256" key="1">
    <source>
        <dbReference type="ARBA" id="ARBA00007894"/>
    </source>
</evidence>
<dbReference type="SUPFAM" id="SSF52374">
    <property type="entry name" value="Nucleotidylyl transferase"/>
    <property type="match status" value="1"/>
</dbReference>
<proteinExistence type="inferred from homology"/>
<sequence length="424" mass="48397">MEIKTRFAPSPTGSMHIGSVRTALYAYLIAKKAKGIFSLRIEDTDQARLVEGSVEDIIATLKWLGLEFDGEIIYQSKRQDIYKEHAKKLVDGGFAYENMGAIYFKTKKEGKSKIIDLVGNREIEFENSTQDDFVILKSGSYPTYHLAHVVDDHLMETNPVIRGAEWISSIPKHVQLFEAFGWVIPQYAHLPIILGTDKSKLSKRHGAKAASEFRQDGFLAEAILNYMAFLGWTPSSGKEILSIDEMIEGFDLGDVNLANPVFDITKLEWMNGEYIRKLSDGELLKKLQEFLVDHSNKQKISLVVPLIKERIKKLSDFVPLTDFLWEVPEYDKQEFDKLKVKSKKEILTKILEKMENMEKPWRTDVFEKTFRELAEELGEKAGDLFQLIRVAVSGQLVTPPLFESIKILGEEETLIRVESAIGLW</sequence>
<dbReference type="Gene3D" id="3.40.50.620">
    <property type="entry name" value="HUPs"/>
    <property type="match status" value="2"/>
</dbReference>
<comment type="subunit">
    <text evidence="8">Monomer.</text>
</comment>
<keyword evidence="2 8" id="KW-0963">Cytoplasm</keyword>
<dbReference type="PRINTS" id="PR00987">
    <property type="entry name" value="TRNASYNTHGLU"/>
</dbReference>
<feature type="domain" description="Glutamyl/glutaminyl-tRNA synthetase class Ib catalytic" evidence="9">
    <location>
        <begin position="2"/>
        <end position="97"/>
    </location>
</feature>
<evidence type="ECO:0000313" key="11">
    <source>
        <dbReference type="EMBL" id="KKQ78921.1"/>
    </source>
</evidence>
<comment type="similarity">
    <text evidence="1 8">Belongs to the class-I aminoacyl-tRNA synthetase family. Glutamate--tRNA ligase type 1 subfamily.</text>
</comment>
<dbReference type="Pfam" id="PF00749">
    <property type="entry name" value="tRNA-synt_1c"/>
    <property type="match status" value="2"/>
</dbReference>
<feature type="short sequence motif" description="'HIGH' region" evidence="8">
    <location>
        <begin position="9"/>
        <end position="19"/>
    </location>
</feature>
<keyword evidence="5 8" id="KW-0067">ATP-binding</keyword>
<gene>
    <name evidence="8" type="primary">gltX</name>
    <name evidence="11" type="ORF">US99_C0008G0010</name>
</gene>
<evidence type="ECO:0000256" key="3">
    <source>
        <dbReference type="ARBA" id="ARBA00022598"/>
    </source>
</evidence>
<comment type="catalytic activity">
    <reaction evidence="8">
        <text>tRNA(Glu) + L-glutamate + ATP = L-glutamyl-tRNA(Glu) + AMP + diphosphate</text>
        <dbReference type="Rhea" id="RHEA:23540"/>
        <dbReference type="Rhea" id="RHEA-COMP:9663"/>
        <dbReference type="Rhea" id="RHEA-COMP:9680"/>
        <dbReference type="ChEBI" id="CHEBI:29985"/>
        <dbReference type="ChEBI" id="CHEBI:30616"/>
        <dbReference type="ChEBI" id="CHEBI:33019"/>
        <dbReference type="ChEBI" id="CHEBI:78442"/>
        <dbReference type="ChEBI" id="CHEBI:78520"/>
        <dbReference type="ChEBI" id="CHEBI:456215"/>
        <dbReference type="EC" id="6.1.1.17"/>
    </reaction>
</comment>
<dbReference type="PATRIC" id="fig|1618432.3.peg.133"/>
<feature type="binding site" evidence="8">
    <location>
        <position position="203"/>
    </location>
    <ligand>
        <name>ATP</name>
        <dbReference type="ChEBI" id="CHEBI:30616"/>
    </ligand>
</feature>
<organism evidence="11 12">
    <name type="scientific">Candidatus Daviesbacteria bacterium GW2011_GWF2_38_6</name>
    <dbReference type="NCBI Taxonomy" id="1618432"/>
    <lineage>
        <taxon>Bacteria</taxon>
        <taxon>Candidatus Daviesiibacteriota</taxon>
    </lineage>
</organism>
<keyword evidence="6 8" id="KW-0648">Protein biosynthesis</keyword>
<comment type="caution">
    <text evidence="11">The sequence shown here is derived from an EMBL/GenBank/DDBJ whole genome shotgun (WGS) entry which is preliminary data.</text>
</comment>
<dbReference type="InterPro" id="IPR014729">
    <property type="entry name" value="Rossmann-like_a/b/a_fold"/>
</dbReference>
<feature type="domain" description="Glutamyl/glutaminyl-tRNA synthetase class Ib catalytic" evidence="9">
    <location>
        <begin position="102"/>
        <end position="269"/>
    </location>
</feature>
<dbReference type="Pfam" id="PF19269">
    <property type="entry name" value="Anticodon_2"/>
    <property type="match status" value="1"/>
</dbReference>
<dbReference type="GO" id="GO:0004818">
    <property type="term" value="F:glutamate-tRNA ligase activity"/>
    <property type="evidence" value="ECO:0007669"/>
    <property type="project" value="UniProtKB-UniRule"/>
</dbReference>
<reference evidence="11 12" key="1">
    <citation type="journal article" date="2015" name="Nature">
        <title>rRNA introns, odd ribosomes, and small enigmatic genomes across a large radiation of phyla.</title>
        <authorList>
            <person name="Brown C.T."/>
            <person name="Hug L.A."/>
            <person name="Thomas B.C."/>
            <person name="Sharon I."/>
            <person name="Castelle C.J."/>
            <person name="Singh A."/>
            <person name="Wilkins M.J."/>
            <person name="Williams K.H."/>
            <person name="Banfield J.F."/>
        </authorList>
    </citation>
    <scope>NUCLEOTIDE SEQUENCE [LARGE SCALE GENOMIC DNA]</scope>
</reference>
<dbReference type="PANTHER" id="PTHR43311:SF2">
    <property type="entry name" value="GLUTAMATE--TRNA LIGASE, MITOCHONDRIAL-RELATED"/>
    <property type="match status" value="1"/>
</dbReference>
<dbReference type="Gene3D" id="1.10.10.350">
    <property type="match status" value="1"/>
</dbReference>
<dbReference type="GO" id="GO:0008270">
    <property type="term" value="F:zinc ion binding"/>
    <property type="evidence" value="ECO:0007669"/>
    <property type="project" value="InterPro"/>
</dbReference>
<keyword evidence="3 8" id="KW-0436">Ligase</keyword>
<dbReference type="SUPFAM" id="SSF48163">
    <property type="entry name" value="An anticodon-binding domain of class I aminoacyl-tRNA synthetases"/>
    <property type="match status" value="1"/>
</dbReference>
<evidence type="ECO:0000256" key="6">
    <source>
        <dbReference type="ARBA" id="ARBA00022917"/>
    </source>
</evidence>
<dbReference type="AlphaFoldDB" id="A0A0G0NP90"/>
<name>A0A0G0NP90_9BACT</name>
<dbReference type="GO" id="GO:0000049">
    <property type="term" value="F:tRNA binding"/>
    <property type="evidence" value="ECO:0007669"/>
    <property type="project" value="InterPro"/>
</dbReference>
<feature type="domain" description="Aminoacyl-tRNA synthetase class I anticodon-binding" evidence="10">
    <location>
        <begin position="282"/>
        <end position="421"/>
    </location>
</feature>
<dbReference type="InterPro" id="IPR020752">
    <property type="entry name" value="Glu-tRNA-synth_I_codon-bd_sub1"/>
</dbReference>
<evidence type="ECO:0000256" key="4">
    <source>
        <dbReference type="ARBA" id="ARBA00022741"/>
    </source>
</evidence>
<protein>
    <recommendedName>
        <fullName evidence="8">Glutamate--tRNA ligase</fullName>
        <ecNumber evidence="8">6.1.1.17</ecNumber>
    </recommendedName>
    <alternativeName>
        <fullName evidence="8">Glutamyl-tRNA synthetase</fullName>
        <shortName evidence="8">GluRS</shortName>
    </alternativeName>
</protein>
<dbReference type="InterPro" id="IPR020751">
    <property type="entry name" value="aa-tRNA-synth_I_codon-bd_sub2"/>
</dbReference>
<dbReference type="EC" id="6.1.1.17" evidence="8"/>
<evidence type="ECO:0000313" key="12">
    <source>
        <dbReference type="Proteomes" id="UP000034324"/>
    </source>
</evidence>
<dbReference type="InterPro" id="IPR004527">
    <property type="entry name" value="Glu-tRNA-ligase_bac/mito"/>
</dbReference>
<feature type="short sequence motif" description="'KMSKS' region" evidence="8">
    <location>
        <begin position="200"/>
        <end position="204"/>
    </location>
</feature>
<dbReference type="PANTHER" id="PTHR43311">
    <property type="entry name" value="GLUTAMATE--TRNA LIGASE"/>
    <property type="match status" value="1"/>
</dbReference>
<evidence type="ECO:0000259" key="10">
    <source>
        <dbReference type="Pfam" id="PF19269"/>
    </source>
</evidence>
<dbReference type="Proteomes" id="UP000034324">
    <property type="component" value="Unassembled WGS sequence"/>
</dbReference>
<evidence type="ECO:0000256" key="2">
    <source>
        <dbReference type="ARBA" id="ARBA00022490"/>
    </source>
</evidence>
<dbReference type="InterPro" id="IPR020058">
    <property type="entry name" value="Glu/Gln-tRNA-synth_Ib_cat-dom"/>
</dbReference>
<dbReference type="HAMAP" id="MF_00022">
    <property type="entry name" value="Glu_tRNA_synth_type1"/>
    <property type="match status" value="1"/>
</dbReference>
<dbReference type="Gene3D" id="1.10.8.70">
    <property type="entry name" value="Glutamate-tRNA synthetase, class I, anticodon-binding domain 1"/>
    <property type="match status" value="1"/>
</dbReference>
<comment type="subcellular location">
    <subcellularLocation>
        <location evidence="8">Cytoplasm</location>
    </subcellularLocation>
</comment>
<dbReference type="GO" id="GO:0005524">
    <property type="term" value="F:ATP binding"/>
    <property type="evidence" value="ECO:0007669"/>
    <property type="project" value="UniProtKB-UniRule"/>
</dbReference>
<accession>A0A0G0NP90</accession>
<dbReference type="CDD" id="cd00808">
    <property type="entry name" value="GluRS_core"/>
    <property type="match status" value="1"/>
</dbReference>
<dbReference type="InterPro" id="IPR049940">
    <property type="entry name" value="GluQ/Sye"/>
</dbReference>
<dbReference type="GO" id="GO:0005829">
    <property type="term" value="C:cytosol"/>
    <property type="evidence" value="ECO:0007669"/>
    <property type="project" value="TreeGrafter"/>
</dbReference>
<evidence type="ECO:0000259" key="9">
    <source>
        <dbReference type="Pfam" id="PF00749"/>
    </source>
</evidence>
<dbReference type="InterPro" id="IPR033910">
    <property type="entry name" value="GluRS_core"/>
</dbReference>
<dbReference type="InterPro" id="IPR045462">
    <property type="entry name" value="aa-tRNA-synth_I_cd-bd"/>
</dbReference>
<evidence type="ECO:0000256" key="5">
    <source>
        <dbReference type="ARBA" id="ARBA00022840"/>
    </source>
</evidence>
<dbReference type="InterPro" id="IPR000924">
    <property type="entry name" value="Glu/Gln-tRNA-synth"/>
</dbReference>
<keyword evidence="4 8" id="KW-0547">Nucleotide-binding</keyword>
<evidence type="ECO:0000256" key="7">
    <source>
        <dbReference type="ARBA" id="ARBA00023146"/>
    </source>
</evidence>
<keyword evidence="7 8" id="KW-0030">Aminoacyl-tRNA synthetase</keyword>
<dbReference type="GO" id="GO:0006424">
    <property type="term" value="P:glutamyl-tRNA aminoacylation"/>
    <property type="evidence" value="ECO:0007669"/>
    <property type="project" value="UniProtKB-UniRule"/>
</dbReference>